<sequence>MWLRTFVVFRPKTHTALSPPTMATPHGFSADGDAVPSPTPSERTYSDVANELEVEVSSGLTSSQIAARQKQYGRNALENDEPESLCMKFLEQFKNPLNLLLIASGGISILMGHLDDAISIVVALTIVVTVAFVQEYRSEKTLEALKELVPPRARAIRDGSLCEVEAADLVPGDVVVFSTGDRIPADARLVEAIDLEVDESSLTGETHVVAKHTKPILSAHLHPIAERKNLVYMGTLVRGGRGKAIVYSIGRQTEFGLVFEVVDSVEERKTPLQTRMDGLANQLSMVSLVVIGVIVLFGVIQGQPLFKMLQIGVSLAVAAIPEGLPICVTVTLALGVMRMAKRHAILKKLPAVESLGCTNVLCVDKTGTLTTNQMTVVEVFLPGLGSTPTALLQQPADATQKAKFGPLLLSGVLCSNAEIVDGDIVGQATEGAIVLAAAQLGVGETSSLRRQYPRLQEIPFNSEAKFMAVQCSVPQTGAIEWHIKGMLEAVLPRCAYYQDASFQKHSLLGPDKDLIQQTASAMARRGLRILALAVGAASVESNMILLGLVGISDPPRPGVRSTVEQLDGCGVTTIMLTGDAFDTATAIANQVGILENAADSNACCSGQELDTMTLAQVQEKVLSTRVFYRTVPTHKLKIVQALQANGAQVAMTGDGVNDAPALKAADIGIAMGTTGTDVSKEASDMILLDDNLATIVAAMAEAKGIYHNITHFLRFQLSTSVAALSLVAFATLFDLPNPLNAMQILWINIIMDGPPAQSLGVEPVDGDVMLEGPRAAHVPIITRAMLKRVIVSASLIVTGTLYVFVQELDADWHVTKRDHTMSFTTFVLFDMFNALSCRHESKSIFTIGIFSNSAFCKAVGASLVGQLLVIYVPFLQDTFQTEALSLGDLVYMTAIASTVFIVDEVRKLWDQPRSGWPWQKPQKYSPVWEQADTVV</sequence>
<evidence type="ECO:0000256" key="5">
    <source>
        <dbReference type="ARBA" id="ARBA00022741"/>
    </source>
</evidence>
<dbReference type="Pfam" id="PF13246">
    <property type="entry name" value="Cation_ATPase"/>
    <property type="match status" value="1"/>
</dbReference>
<keyword evidence="8" id="KW-1278">Translocase</keyword>
<evidence type="ECO:0000256" key="9">
    <source>
        <dbReference type="ARBA" id="ARBA00022989"/>
    </source>
</evidence>
<dbReference type="AlphaFoldDB" id="A0A6G0WR01"/>
<evidence type="ECO:0000256" key="4">
    <source>
        <dbReference type="ARBA" id="ARBA00022692"/>
    </source>
</evidence>
<dbReference type="InterPro" id="IPR004014">
    <property type="entry name" value="ATPase_P-typ_cation-transptr_N"/>
</dbReference>
<dbReference type="PROSITE" id="PS00154">
    <property type="entry name" value="ATPASE_E1_E2"/>
    <property type="match status" value="1"/>
</dbReference>
<keyword evidence="11 12" id="KW-0472">Membrane</keyword>
<keyword evidence="9 12" id="KW-1133">Transmembrane helix</keyword>
<evidence type="ECO:0000256" key="2">
    <source>
        <dbReference type="ARBA" id="ARBA00022448"/>
    </source>
</evidence>
<dbReference type="Pfam" id="PF00122">
    <property type="entry name" value="E1-E2_ATPase"/>
    <property type="match status" value="1"/>
</dbReference>
<gene>
    <name evidence="15" type="ORF">Ae201684_012518</name>
</gene>
<evidence type="ECO:0000313" key="16">
    <source>
        <dbReference type="Proteomes" id="UP000481153"/>
    </source>
</evidence>
<accession>A0A6G0WR01</accession>
<dbReference type="PANTHER" id="PTHR42861">
    <property type="entry name" value="CALCIUM-TRANSPORTING ATPASE"/>
    <property type="match status" value="1"/>
</dbReference>
<feature type="region of interest" description="Disordered" evidence="13">
    <location>
        <begin position="18"/>
        <end position="41"/>
    </location>
</feature>
<evidence type="ECO:0000256" key="6">
    <source>
        <dbReference type="ARBA" id="ARBA00022837"/>
    </source>
</evidence>
<dbReference type="Gene3D" id="2.70.150.10">
    <property type="entry name" value="Calcium-transporting ATPase, cytoplasmic transduction domain A"/>
    <property type="match status" value="1"/>
</dbReference>
<dbReference type="InterPro" id="IPR044492">
    <property type="entry name" value="P_typ_ATPase_HD_dom"/>
</dbReference>
<proteinExistence type="inferred from homology"/>
<feature type="transmembrane region" description="Helical" evidence="12">
    <location>
        <begin position="97"/>
        <end position="114"/>
    </location>
</feature>
<dbReference type="InterPro" id="IPR023214">
    <property type="entry name" value="HAD_sf"/>
</dbReference>
<dbReference type="EC" id="7.2.2.10" evidence="12"/>
<dbReference type="SFLD" id="SFLDG00002">
    <property type="entry name" value="C1.7:_P-type_atpase_like"/>
    <property type="match status" value="1"/>
</dbReference>
<dbReference type="EMBL" id="VJMJ01000159">
    <property type="protein sequence ID" value="KAF0729876.1"/>
    <property type="molecule type" value="Genomic_DNA"/>
</dbReference>
<dbReference type="InterPro" id="IPR006413">
    <property type="entry name" value="P-type_ATPase_IIA_PMR1"/>
</dbReference>
<dbReference type="InterPro" id="IPR023298">
    <property type="entry name" value="ATPase_P-typ_TM_dom_sf"/>
</dbReference>
<feature type="transmembrane region" description="Helical" evidence="12">
    <location>
        <begin position="312"/>
        <end position="337"/>
    </location>
</feature>
<comment type="subcellular location">
    <subcellularLocation>
        <location evidence="1">Endomembrane system</location>
        <topology evidence="1">Multi-pass membrane protein</topology>
    </subcellularLocation>
    <subcellularLocation>
        <location evidence="12">Membrane</location>
        <topology evidence="12">Multi-pass membrane protein</topology>
    </subcellularLocation>
</comment>
<feature type="transmembrane region" description="Helical" evidence="12">
    <location>
        <begin position="529"/>
        <end position="551"/>
    </location>
</feature>
<dbReference type="Gene3D" id="1.20.1110.10">
    <property type="entry name" value="Calcium-transporting ATPase, transmembrane domain"/>
    <property type="match status" value="1"/>
</dbReference>
<keyword evidence="10 12" id="KW-0406">Ion transport</keyword>
<comment type="caution">
    <text evidence="12">Lacks conserved residue(s) required for the propagation of feature annotation.</text>
</comment>
<dbReference type="SUPFAM" id="SSF81665">
    <property type="entry name" value="Calcium ATPase, transmembrane domain M"/>
    <property type="match status" value="1"/>
</dbReference>
<keyword evidence="5 12" id="KW-0547">Nucleotide-binding</keyword>
<evidence type="ECO:0000256" key="10">
    <source>
        <dbReference type="ARBA" id="ARBA00023065"/>
    </source>
</evidence>
<evidence type="ECO:0000256" key="8">
    <source>
        <dbReference type="ARBA" id="ARBA00022967"/>
    </source>
</evidence>
<keyword evidence="6 12" id="KW-0106">Calcium</keyword>
<dbReference type="InterPro" id="IPR023299">
    <property type="entry name" value="ATPase_P-typ_cyto_dom_N"/>
</dbReference>
<feature type="transmembrane region" description="Helical" evidence="12">
    <location>
        <begin position="278"/>
        <end position="300"/>
    </location>
</feature>
<dbReference type="SUPFAM" id="SSF81660">
    <property type="entry name" value="Metal cation-transporting ATPase, ATP-binding domain N"/>
    <property type="match status" value="1"/>
</dbReference>
<comment type="function">
    <text evidence="12">Catalyzes the hydrolysis of ATP coupled with the transport of calcium.</text>
</comment>
<dbReference type="InterPro" id="IPR018303">
    <property type="entry name" value="ATPase_P-typ_P_site"/>
</dbReference>
<dbReference type="GO" id="GO:0012505">
    <property type="term" value="C:endomembrane system"/>
    <property type="evidence" value="ECO:0007669"/>
    <property type="project" value="UniProtKB-SubCell"/>
</dbReference>
<evidence type="ECO:0000259" key="14">
    <source>
        <dbReference type="SMART" id="SM00831"/>
    </source>
</evidence>
<dbReference type="GO" id="GO:0016887">
    <property type="term" value="F:ATP hydrolysis activity"/>
    <property type="evidence" value="ECO:0007669"/>
    <property type="project" value="InterPro"/>
</dbReference>
<comment type="catalytic activity">
    <reaction evidence="12">
        <text>Ca(2+)(in) + ATP + H2O = Ca(2+)(out) + ADP + phosphate + H(+)</text>
        <dbReference type="Rhea" id="RHEA:18105"/>
        <dbReference type="ChEBI" id="CHEBI:15377"/>
        <dbReference type="ChEBI" id="CHEBI:15378"/>
        <dbReference type="ChEBI" id="CHEBI:29108"/>
        <dbReference type="ChEBI" id="CHEBI:30616"/>
        <dbReference type="ChEBI" id="CHEBI:43474"/>
        <dbReference type="ChEBI" id="CHEBI:456216"/>
        <dbReference type="EC" id="7.2.2.10"/>
    </reaction>
</comment>
<evidence type="ECO:0000256" key="13">
    <source>
        <dbReference type="SAM" id="MobiDB-lite"/>
    </source>
</evidence>
<dbReference type="PRINTS" id="PR00119">
    <property type="entry name" value="CATATPASE"/>
</dbReference>
<dbReference type="Gene3D" id="3.40.1110.10">
    <property type="entry name" value="Calcium-transporting ATPase, cytoplasmic domain N"/>
    <property type="match status" value="1"/>
</dbReference>
<dbReference type="GO" id="GO:0016020">
    <property type="term" value="C:membrane"/>
    <property type="evidence" value="ECO:0007669"/>
    <property type="project" value="UniProtKB-SubCell"/>
</dbReference>
<keyword evidence="7 12" id="KW-0067">ATP-binding</keyword>
<keyword evidence="4 12" id="KW-0812">Transmembrane</keyword>
<comment type="similarity">
    <text evidence="12">Belongs to the cation transport ATPase (P-type) (TC 3.A.3) family.</text>
</comment>
<evidence type="ECO:0000313" key="15">
    <source>
        <dbReference type="EMBL" id="KAF0729876.1"/>
    </source>
</evidence>
<evidence type="ECO:0000256" key="7">
    <source>
        <dbReference type="ARBA" id="ARBA00022840"/>
    </source>
</evidence>
<dbReference type="InterPro" id="IPR006068">
    <property type="entry name" value="ATPase_P-typ_cation-transptr_C"/>
</dbReference>
<feature type="domain" description="Cation-transporting P-type ATPase N-terminal" evidence="14">
    <location>
        <begin position="39"/>
        <end position="113"/>
    </location>
</feature>
<evidence type="ECO:0000256" key="11">
    <source>
        <dbReference type="ARBA" id="ARBA00023136"/>
    </source>
</evidence>
<dbReference type="InterPro" id="IPR001757">
    <property type="entry name" value="P_typ_ATPase"/>
</dbReference>
<dbReference type="SFLD" id="SFLDF00027">
    <property type="entry name" value="p-type_atpase"/>
    <property type="match status" value="1"/>
</dbReference>
<evidence type="ECO:0000256" key="3">
    <source>
        <dbReference type="ARBA" id="ARBA00022568"/>
    </source>
</evidence>
<dbReference type="GO" id="GO:0005524">
    <property type="term" value="F:ATP binding"/>
    <property type="evidence" value="ECO:0007669"/>
    <property type="project" value="UniProtKB-KW"/>
</dbReference>
<dbReference type="SUPFAM" id="SSF56784">
    <property type="entry name" value="HAD-like"/>
    <property type="match status" value="1"/>
</dbReference>
<evidence type="ECO:0000256" key="12">
    <source>
        <dbReference type="RuleBase" id="RU361146"/>
    </source>
</evidence>
<comment type="caution">
    <text evidence="15">The sequence shown here is derived from an EMBL/GenBank/DDBJ whole genome shotgun (WGS) entry which is preliminary data.</text>
</comment>
<dbReference type="VEuPathDB" id="FungiDB:AeMF1_013549"/>
<dbReference type="Pfam" id="PF08282">
    <property type="entry name" value="Hydrolase_3"/>
    <property type="match status" value="1"/>
</dbReference>
<organism evidence="15 16">
    <name type="scientific">Aphanomyces euteiches</name>
    <dbReference type="NCBI Taxonomy" id="100861"/>
    <lineage>
        <taxon>Eukaryota</taxon>
        <taxon>Sar</taxon>
        <taxon>Stramenopiles</taxon>
        <taxon>Oomycota</taxon>
        <taxon>Saprolegniomycetes</taxon>
        <taxon>Saprolegniales</taxon>
        <taxon>Verrucalvaceae</taxon>
        <taxon>Aphanomyces</taxon>
    </lineage>
</organism>
<dbReference type="NCBIfam" id="TIGR01494">
    <property type="entry name" value="ATPase_P-type"/>
    <property type="match status" value="3"/>
</dbReference>
<dbReference type="InterPro" id="IPR036412">
    <property type="entry name" value="HAD-like_sf"/>
</dbReference>
<name>A0A6G0WR01_9STRA</name>
<dbReference type="SUPFAM" id="SSF81653">
    <property type="entry name" value="Calcium ATPase, transduction domain A"/>
    <property type="match status" value="1"/>
</dbReference>
<dbReference type="InterPro" id="IPR008250">
    <property type="entry name" value="ATPase_P-typ_transduc_dom_A_sf"/>
</dbReference>
<feature type="transmembrane region" description="Helical" evidence="12">
    <location>
        <begin position="120"/>
        <end position="136"/>
    </location>
</feature>
<dbReference type="SFLD" id="SFLDS00003">
    <property type="entry name" value="Haloacid_Dehalogenase"/>
    <property type="match status" value="1"/>
</dbReference>
<dbReference type="Gene3D" id="3.40.50.1000">
    <property type="entry name" value="HAD superfamily/HAD-like"/>
    <property type="match status" value="1"/>
</dbReference>
<dbReference type="SMART" id="SM00831">
    <property type="entry name" value="Cation_ATPase_N"/>
    <property type="match status" value="1"/>
</dbReference>
<dbReference type="Proteomes" id="UP000481153">
    <property type="component" value="Unassembled WGS sequence"/>
</dbReference>
<protein>
    <recommendedName>
        <fullName evidence="12">Calcium-transporting ATPase</fullName>
        <ecNumber evidence="12">7.2.2.10</ecNumber>
    </recommendedName>
</protein>
<keyword evidence="16" id="KW-1185">Reference proteome</keyword>
<dbReference type="Pfam" id="PF00689">
    <property type="entry name" value="Cation_ATPase_C"/>
    <property type="match status" value="1"/>
</dbReference>
<keyword evidence="2 12" id="KW-0813">Transport</keyword>
<evidence type="ECO:0000256" key="1">
    <source>
        <dbReference type="ARBA" id="ARBA00004127"/>
    </source>
</evidence>
<dbReference type="InterPro" id="IPR059000">
    <property type="entry name" value="ATPase_P-type_domA"/>
</dbReference>
<dbReference type="GO" id="GO:0005388">
    <property type="term" value="F:P-type calcium transporter activity"/>
    <property type="evidence" value="ECO:0007669"/>
    <property type="project" value="UniProtKB-EC"/>
</dbReference>
<keyword evidence="3 12" id="KW-0109">Calcium transport</keyword>
<dbReference type="Pfam" id="PF00690">
    <property type="entry name" value="Cation_ATPase_N"/>
    <property type="match status" value="1"/>
</dbReference>
<reference evidence="15 16" key="1">
    <citation type="submission" date="2019-07" db="EMBL/GenBank/DDBJ databases">
        <title>Genomics analysis of Aphanomyces spp. identifies a new class of oomycete effector associated with host adaptation.</title>
        <authorList>
            <person name="Gaulin E."/>
        </authorList>
    </citation>
    <scope>NUCLEOTIDE SEQUENCE [LARGE SCALE GENOMIC DNA]</scope>
    <source>
        <strain evidence="15 16">ATCC 201684</strain>
    </source>
</reference>
<dbReference type="PRINTS" id="PR00120">
    <property type="entry name" value="HATPASE"/>
</dbReference>
<dbReference type="NCBIfam" id="TIGR01522">
    <property type="entry name" value="ATPase-IIA2_Ca"/>
    <property type="match status" value="1"/>
</dbReference>